<reference evidence="1" key="2">
    <citation type="journal article" date="2015" name="Fish Shellfish Immunol.">
        <title>Early steps in the European eel (Anguilla anguilla)-Vibrio vulnificus interaction in the gills: Role of the RtxA13 toxin.</title>
        <authorList>
            <person name="Callol A."/>
            <person name="Pajuelo D."/>
            <person name="Ebbesson L."/>
            <person name="Teles M."/>
            <person name="MacKenzie S."/>
            <person name="Amaro C."/>
        </authorList>
    </citation>
    <scope>NUCLEOTIDE SEQUENCE</scope>
</reference>
<sequence>MSNIIRKGPMWAISHMTAFNQTICNDTQNTAVFLIHRK</sequence>
<dbReference type="EMBL" id="GBXM01042590">
    <property type="protein sequence ID" value="JAH65987.1"/>
    <property type="molecule type" value="Transcribed_RNA"/>
</dbReference>
<dbReference type="AlphaFoldDB" id="A0A0E9UJN9"/>
<name>A0A0E9UJN9_ANGAN</name>
<evidence type="ECO:0000313" key="1">
    <source>
        <dbReference type="EMBL" id="JAH65987.1"/>
    </source>
</evidence>
<proteinExistence type="predicted"/>
<organism evidence="1">
    <name type="scientific">Anguilla anguilla</name>
    <name type="common">European freshwater eel</name>
    <name type="synonym">Muraena anguilla</name>
    <dbReference type="NCBI Taxonomy" id="7936"/>
    <lineage>
        <taxon>Eukaryota</taxon>
        <taxon>Metazoa</taxon>
        <taxon>Chordata</taxon>
        <taxon>Craniata</taxon>
        <taxon>Vertebrata</taxon>
        <taxon>Euteleostomi</taxon>
        <taxon>Actinopterygii</taxon>
        <taxon>Neopterygii</taxon>
        <taxon>Teleostei</taxon>
        <taxon>Anguilliformes</taxon>
        <taxon>Anguillidae</taxon>
        <taxon>Anguilla</taxon>
    </lineage>
</organism>
<accession>A0A0E9UJN9</accession>
<reference evidence="1" key="1">
    <citation type="submission" date="2014-11" db="EMBL/GenBank/DDBJ databases">
        <authorList>
            <person name="Amaro Gonzalez C."/>
        </authorList>
    </citation>
    <scope>NUCLEOTIDE SEQUENCE</scope>
</reference>
<protein>
    <submittedName>
        <fullName evidence="1">Uncharacterized protein</fullName>
    </submittedName>
</protein>